<dbReference type="Proteomes" id="UP000634179">
    <property type="component" value="Unassembled WGS sequence"/>
</dbReference>
<name>A0AA41CCU4_STEMA</name>
<organism evidence="1 2">
    <name type="scientific">Stenotrophomonas maltophilia</name>
    <name type="common">Pseudomonas maltophilia</name>
    <name type="synonym">Xanthomonas maltophilia</name>
    <dbReference type="NCBI Taxonomy" id="40324"/>
    <lineage>
        <taxon>Bacteria</taxon>
        <taxon>Pseudomonadati</taxon>
        <taxon>Pseudomonadota</taxon>
        <taxon>Gammaproteobacteria</taxon>
        <taxon>Lysobacterales</taxon>
        <taxon>Lysobacteraceae</taxon>
        <taxon>Stenotrophomonas</taxon>
        <taxon>Stenotrophomonas maltophilia group</taxon>
    </lineage>
</organism>
<dbReference type="AlphaFoldDB" id="A0AA41CCU4"/>
<evidence type="ECO:0000313" key="2">
    <source>
        <dbReference type="Proteomes" id="UP000634179"/>
    </source>
</evidence>
<reference evidence="1" key="1">
    <citation type="submission" date="2020-11" db="EMBL/GenBank/DDBJ databases">
        <title>Enhanced detection system for hospital associated transmission using whole genome sequencing surveillance.</title>
        <authorList>
            <person name="Harrison L.H."/>
            <person name="Van Tyne D."/>
            <person name="Marsh J.W."/>
            <person name="Griffith M.P."/>
            <person name="Snyder D.J."/>
            <person name="Cooper V.S."/>
            <person name="Mustapha M."/>
        </authorList>
    </citation>
    <scope>NUCLEOTIDE SEQUENCE</scope>
    <source>
        <strain evidence="1">STEN00053</strain>
    </source>
</reference>
<accession>A0AA41CCU4</accession>
<sequence>MESALQAMPEELGAIFDSSVPQCMVESAIHDYAFGKLVFVSFQNFIFQFQAESVQ</sequence>
<proteinExistence type="predicted"/>
<gene>
    <name evidence="1" type="ORF">I5V89_03495</name>
</gene>
<dbReference type="EMBL" id="JADUOV010000002">
    <property type="protein sequence ID" value="MBH1788934.1"/>
    <property type="molecule type" value="Genomic_DNA"/>
</dbReference>
<comment type="caution">
    <text evidence="1">The sequence shown here is derived from an EMBL/GenBank/DDBJ whole genome shotgun (WGS) entry which is preliminary data.</text>
</comment>
<protein>
    <submittedName>
        <fullName evidence="1">Uncharacterized protein</fullName>
    </submittedName>
</protein>
<evidence type="ECO:0000313" key="1">
    <source>
        <dbReference type="EMBL" id="MBH1788934.1"/>
    </source>
</evidence>